<dbReference type="RefSeq" id="WP_010867295.1">
    <property type="nucleotide sequence ID" value="NC_000868.1"/>
</dbReference>
<dbReference type="PIR" id="H75205">
    <property type="entry name" value="H75205"/>
</dbReference>
<accession>Q9V2A3</accession>
<dbReference type="eggNOG" id="arCOG04020">
    <property type="taxonomic scope" value="Archaea"/>
</dbReference>
<reference evidence="1" key="2">
    <citation type="journal article" date="2000" name="J. Mol. Biol.">
        <title>Archaeal homologs of eukaryotic methylation guide small nucleolar RNAs: lessons from the Pyrococcus genomes.</title>
        <authorList>
            <person name="Gaspin C."/>
            <person name="Cavaille J."/>
            <person name="Erauso G."/>
        </authorList>
    </citation>
    <scope>NUCLEOTIDE SEQUENCE</scope>
    <source>
        <strain evidence="1">Orsay</strain>
    </source>
</reference>
<dbReference type="EMBL" id="AJ248283">
    <property type="protein sequence ID" value="CAB49095.1"/>
    <property type="molecule type" value="Genomic_DNA"/>
</dbReference>
<dbReference type="HOGENOM" id="CLU_1207656_0_0_2"/>
<proteinExistence type="predicted"/>
<evidence type="ECO:0000313" key="1">
    <source>
        <dbReference type="EMBL" id="CAB49095.1"/>
    </source>
</evidence>
<dbReference type="PATRIC" id="fig|272844.11.peg.186"/>
<dbReference type="KEGG" id="pab:PAB0114"/>
<evidence type="ECO:0000313" key="2">
    <source>
        <dbReference type="EMBL" id="CCE69547.1"/>
    </source>
</evidence>
<reference evidence="2 4" key="5">
    <citation type="journal article" date="2012" name="Curr. Microbiol.">
        <title>Re-annotation of two hyperthermophilic archaea Pyrococcus abyssi GE5 and Pyrococcus furiosus DSM 3638.</title>
        <authorList>
            <person name="Gao J."/>
            <person name="Wang J."/>
        </authorList>
    </citation>
    <scope>GENOME REANNOTATION</scope>
    <source>
        <strain evidence="2">GE5</strain>
        <strain evidence="4">GE5 / Orsay</strain>
    </source>
</reference>
<dbReference type="AlphaFoldDB" id="Q9V2A3"/>
<dbReference type="STRING" id="272844.PAB0114"/>
<gene>
    <name evidence="1" type="ordered locus">PAB0114</name>
</gene>
<protein>
    <submittedName>
        <fullName evidence="1">Uncharacterized protein</fullName>
    </submittedName>
</protein>
<sequence>MRQDVLYLSLSLVFLLLSNLLSSVEPKDILDASEGDLVEFSGVCGYSSGDFSILTDGKMSIPVYAPLKVGKVYKVIGVYRNGGIKPREITNGSVELETIVGAYWFDYAPSILTPRRVYLKYPINASPGDIVEVKGAFFGSKLVPVSYKKLGHIEEPKDGYPLEIEGRVVKGGNPSYVKWRGRTIKVYLKDNASLETGSFVNVLGIVRVYGNKITMYAYNVTVIEHEGAD</sequence>
<evidence type="ECO:0000313" key="3">
    <source>
        <dbReference type="Proteomes" id="UP000000810"/>
    </source>
</evidence>
<reference evidence="1" key="3">
    <citation type="journal article" date="2001" name="Genome Res.">
        <title>Genome evolution at the genus level: comparison of three complete genomes of hyperthermophilic archaea.</title>
        <authorList>
            <person name="Lecompte O."/>
            <person name="Ripp R."/>
            <person name="Puzos-Barbe V."/>
            <person name="Duprat S."/>
            <person name="Heilig R."/>
            <person name="Dietrich J."/>
            <person name="Thierry J.C."/>
            <person name="Poch O."/>
        </authorList>
    </citation>
    <scope>NUCLEOTIDE SEQUENCE</scope>
    <source>
        <strain evidence="1">Orsay</strain>
    </source>
</reference>
<keyword evidence="3" id="KW-1185">Reference proteome</keyword>
<dbReference type="Proteomes" id="UP000000810">
    <property type="component" value="Chromosome"/>
</dbReference>
<reference evidence="1" key="1">
    <citation type="submission" date="1999-07" db="EMBL/GenBank/DDBJ databases">
        <authorList>
            <person name="Genoscope"/>
        </authorList>
    </citation>
    <scope>NUCLEOTIDE SEQUENCE</scope>
    <source>
        <strain evidence="1">Orsay</strain>
    </source>
</reference>
<dbReference type="EMBL" id="HE613800">
    <property type="protein sequence ID" value="CCE69547.1"/>
    <property type="molecule type" value="Genomic_DNA"/>
</dbReference>
<organism evidence="1 3">
    <name type="scientific">Pyrococcus abyssi (strain GE5 / Orsay)</name>
    <dbReference type="NCBI Taxonomy" id="272844"/>
    <lineage>
        <taxon>Archaea</taxon>
        <taxon>Methanobacteriati</taxon>
        <taxon>Methanobacteriota</taxon>
        <taxon>Thermococci</taxon>
        <taxon>Thermococcales</taxon>
        <taxon>Thermococcaceae</taxon>
        <taxon>Pyrococcus</taxon>
    </lineage>
</organism>
<name>Q9V2A3_PYRAB</name>
<reference evidence="1 3" key="4">
    <citation type="journal article" date="2003" name="Mol. Microbiol.">
        <title>An integrated analysis of the genome of the hyperthermophilic archaeon Pyrococcus abyssi.</title>
        <authorList>
            <person name="Cohen G."/>
            <person name="Barbe V."/>
            <person name="Flament D."/>
            <person name="Galperin M."/>
            <person name="Heilig R."/>
            <person name="Ripp R."/>
            <person name="Lecompte O."/>
            <person name="Prieur D."/>
            <person name="Poch O."/>
            <person name="Quellerou J."/>
            <person name="Thierry J.C."/>
            <person name="Van der Oost J."/>
            <person name="Weissenbach J."/>
            <person name="Zivanovic Y."/>
            <person name="Forterre P."/>
        </authorList>
    </citation>
    <scope>NUCLEOTIDE SEQUENCE [LARGE SCALE GENOMIC DNA]</scope>
    <source>
        <strain evidence="3">GE5 / Orsay</strain>
        <strain evidence="1">Orsay</strain>
    </source>
</reference>
<evidence type="ECO:0000313" key="4">
    <source>
        <dbReference type="Proteomes" id="UP000009139"/>
    </source>
</evidence>
<dbReference type="Proteomes" id="UP000009139">
    <property type="component" value="Chromosome"/>
</dbReference>
<dbReference type="OrthoDB" id="86149at2157"/>